<keyword evidence="2 3" id="KW-0378">Hydrolase</keyword>
<dbReference type="RefSeq" id="WP_068140451.1">
    <property type="nucleotide sequence ID" value="NZ_AP014924.1"/>
</dbReference>
<dbReference type="InterPro" id="IPR020476">
    <property type="entry name" value="Nudix_hydrolase"/>
</dbReference>
<dbReference type="GO" id="GO:0016787">
    <property type="term" value="F:hydrolase activity"/>
    <property type="evidence" value="ECO:0007669"/>
    <property type="project" value="UniProtKB-KW"/>
</dbReference>
<dbReference type="Pfam" id="PF00293">
    <property type="entry name" value="NUDIX"/>
    <property type="match status" value="1"/>
</dbReference>
<dbReference type="OrthoDB" id="9800077at2"/>
<evidence type="ECO:0000259" key="4">
    <source>
        <dbReference type="PROSITE" id="PS51462"/>
    </source>
</evidence>
<proteinExistence type="inferred from homology"/>
<comment type="cofactor">
    <cofactor evidence="1">
        <name>Mg(2+)</name>
        <dbReference type="ChEBI" id="CHEBI:18420"/>
    </cofactor>
</comment>
<feature type="domain" description="Nudix hydrolase" evidence="4">
    <location>
        <begin position="2"/>
        <end position="140"/>
    </location>
</feature>
<dbReference type="PANTHER" id="PTHR43046">
    <property type="entry name" value="GDP-MANNOSE MANNOSYL HYDROLASE"/>
    <property type="match status" value="1"/>
</dbReference>
<protein>
    <submittedName>
        <fullName evidence="5">NUDIX hydrolase</fullName>
    </submittedName>
</protein>
<dbReference type="PANTHER" id="PTHR43046:SF14">
    <property type="entry name" value="MUTT_NUDIX FAMILY PROTEIN"/>
    <property type="match status" value="1"/>
</dbReference>
<dbReference type="Proteomes" id="UP000065807">
    <property type="component" value="Chromosome"/>
</dbReference>
<dbReference type="Gene3D" id="3.90.79.10">
    <property type="entry name" value="Nucleoside Triphosphate Pyrophosphohydrolase"/>
    <property type="match status" value="1"/>
</dbReference>
<reference evidence="6" key="1">
    <citation type="submission" date="2015-07" db="EMBL/GenBank/DDBJ databases">
        <title>Complete genome sequence and phylogenetic analysis of Limnochorda pilosa.</title>
        <authorList>
            <person name="Watanabe M."/>
            <person name="Kojima H."/>
            <person name="Fukui M."/>
        </authorList>
    </citation>
    <scope>NUCLEOTIDE SEQUENCE [LARGE SCALE GENOMIC DNA]</scope>
    <source>
        <strain evidence="6">HC45</strain>
    </source>
</reference>
<dbReference type="EMBL" id="AP014924">
    <property type="protein sequence ID" value="BAS29111.1"/>
    <property type="molecule type" value="Genomic_DNA"/>
</dbReference>
<sequence>MRRDWTVAVFVVHAGRVLLLWHRKHRMWLPPGGHIEAGELPDDAARREVLEETGLEVELVGPRGLPEVQVPRQLVVPAGIQVEPIGPGHEHVDLVYLARPLRPGPLEANHESERLGWYAPEDLASLPLTEEIRLWCRRALERLGARKGREDA</sequence>
<dbReference type="KEGG" id="lpil:LIP_3298"/>
<dbReference type="PRINTS" id="PR00502">
    <property type="entry name" value="NUDIXFAMILY"/>
</dbReference>
<comment type="similarity">
    <text evidence="3">Belongs to the Nudix hydrolase family.</text>
</comment>
<dbReference type="AlphaFoldDB" id="A0A0K2SPT7"/>
<gene>
    <name evidence="5" type="ORF">LIP_3298</name>
</gene>
<name>A0A0K2SPT7_LIMPI</name>
<dbReference type="PROSITE" id="PS51462">
    <property type="entry name" value="NUDIX"/>
    <property type="match status" value="1"/>
</dbReference>
<evidence type="ECO:0000256" key="2">
    <source>
        <dbReference type="ARBA" id="ARBA00022801"/>
    </source>
</evidence>
<dbReference type="InterPro" id="IPR015797">
    <property type="entry name" value="NUDIX_hydrolase-like_dom_sf"/>
</dbReference>
<dbReference type="CDD" id="cd03674">
    <property type="entry name" value="NUDIX_Hydrolase"/>
    <property type="match status" value="1"/>
</dbReference>
<keyword evidence="6" id="KW-1185">Reference proteome</keyword>
<dbReference type="SUPFAM" id="SSF55811">
    <property type="entry name" value="Nudix"/>
    <property type="match status" value="1"/>
</dbReference>
<evidence type="ECO:0000313" key="5">
    <source>
        <dbReference type="EMBL" id="BAS29111.1"/>
    </source>
</evidence>
<reference evidence="6" key="2">
    <citation type="journal article" date="2016" name="Int. J. Syst. Evol. Microbiol.">
        <title>Complete genome sequence and cell structure of Limnochorda pilosa, a Gram-negative spore-former within the phylum Firmicutes.</title>
        <authorList>
            <person name="Watanabe M."/>
            <person name="Kojima H."/>
            <person name="Fukui M."/>
        </authorList>
    </citation>
    <scope>NUCLEOTIDE SEQUENCE [LARGE SCALE GENOMIC DNA]</scope>
    <source>
        <strain evidence="6">HC45</strain>
    </source>
</reference>
<dbReference type="InterPro" id="IPR020084">
    <property type="entry name" value="NUDIX_hydrolase_CS"/>
</dbReference>
<organism evidence="5 6">
    <name type="scientific">Limnochorda pilosa</name>
    <dbReference type="NCBI Taxonomy" id="1555112"/>
    <lineage>
        <taxon>Bacteria</taxon>
        <taxon>Bacillati</taxon>
        <taxon>Bacillota</taxon>
        <taxon>Limnochordia</taxon>
        <taxon>Limnochordales</taxon>
        <taxon>Limnochordaceae</taxon>
        <taxon>Limnochorda</taxon>
    </lineage>
</organism>
<evidence type="ECO:0000256" key="1">
    <source>
        <dbReference type="ARBA" id="ARBA00001946"/>
    </source>
</evidence>
<evidence type="ECO:0000256" key="3">
    <source>
        <dbReference type="RuleBase" id="RU003476"/>
    </source>
</evidence>
<accession>A0A0K2SPT7</accession>
<dbReference type="InterPro" id="IPR000086">
    <property type="entry name" value="NUDIX_hydrolase_dom"/>
</dbReference>
<evidence type="ECO:0000313" key="6">
    <source>
        <dbReference type="Proteomes" id="UP000065807"/>
    </source>
</evidence>
<dbReference type="PROSITE" id="PS00893">
    <property type="entry name" value="NUDIX_BOX"/>
    <property type="match status" value="1"/>
</dbReference>